<dbReference type="GO" id="GO:0003723">
    <property type="term" value="F:RNA binding"/>
    <property type="evidence" value="ECO:0007669"/>
    <property type="project" value="InterPro"/>
</dbReference>
<sequence>MLGLRSVLRNHSSTNILMLSARSSQSSLLSQSSSSFRYYGSKKKEPSQEEVDDKKDAAFIAAKLDGAFPAGNYNSFYPGDPQRKVVETQFSEDGLNTFRTRMELLKNINNAEHQHGLDNRDYNIANFLSMDDDDTKADIKREQAAREAVESRQDDVEQAKLDADIDRLRAEEGAGMNLEAFSNLITRYDDAHRQERVDMQKEKRRDQEELEALDQEIEDDLQTDEFRAQFAERGYVGEEGEPDKDDDDRDDDDGLVDEDEGQEGEDGQDDDEDGAPAAHVEEEADQYGMEAIYGTTRFANSIDISPFEEKGEFDQATDLLNEEIEQTDVVYTPRVLTKRRLMRVGQHTRVTKGGRINSYSALVLVGNGLGSGGIGYGKGESVSVALKRAGRDAERKAFTLHLFQNRIVPTGLDLQYRSTKIRFYRAGKGRSVIGMIGHKQRFINGMFGIRGVNYRTYGRRGWRAILNVFQYALPDSWINPDELSTVLGKKFVTRETLQEKKLSLANMLTSRIPNKESDPYNYGIIGKFLTDLEQPKDKSNEEFDNMYNSIKEMLKSETSINASFRRVARDPESSQKLAIDPMNKWKRSKYLASKKLEQSRLNNHF</sequence>
<accession>F4QCW0</accession>
<protein>
    <recommendedName>
        <fullName evidence="4">S5 DRBM domain-containing protein</fullName>
    </recommendedName>
</protein>
<dbReference type="GO" id="GO:0005840">
    <property type="term" value="C:ribosome"/>
    <property type="evidence" value="ECO:0007669"/>
    <property type="project" value="UniProtKB-KW"/>
</dbReference>
<dbReference type="EMBL" id="GL883029">
    <property type="protein sequence ID" value="EGG14484.1"/>
    <property type="molecule type" value="Genomic_DNA"/>
</dbReference>
<dbReference type="Proteomes" id="UP000007797">
    <property type="component" value="Unassembled WGS sequence"/>
</dbReference>
<dbReference type="GO" id="GO:0003735">
    <property type="term" value="F:structural constituent of ribosome"/>
    <property type="evidence" value="ECO:0007669"/>
    <property type="project" value="UniProtKB-UniRule"/>
</dbReference>
<dbReference type="GO" id="GO:0006412">
    <property type="term" value="P:translation"/>
    <property type="evidence" value="ECO:0007669"/>
    <property type="project" value="InterPro"/>
</dbReference>
<evidence type="ECO:0000256" key="3">
    <source>
        <dbReference type="SAM" id="MobiDB-lite"/>
    </source>
</evidence>
<dbReference type="Pfam" id="PF00333">
    <property type="entry name" value="Ribosomal_S5"/>
    <property type="match status" value="1"/>
</dbReference>
<gene>
    <name evidence="5" type="ORF">DFA_12258</name>
</gene>
<dbReference type="RefSeq" id="XP_004353893.1">
    <property type="nucleotide sequence ID" value="XM_004353841.1"/>
</dbReference>
<feature type="coiled-coil region" evidence="2">
    <location>
        <begin position="196"/>
        <end position="223"/>
    </location>
</feature>
<keyword evidence="1" id="KW-0689">Ribosomal protein</keyword>
<evidence type="ECO:0000256" key="2">
    <source>
        <dbReference type="SAM" id="Coils"/>
    </source>
</evidence>
<evidence type="ECO:0000313" key="5">
    <source>
        <dbReference type="EMBL" id="EGG14484.1"/>
    </source>
</evidence>
<evidence type="ECO:0000256" key="1">
    <source>
        <dbReference type="PROSITE-ProRule" id="PRU00268"/>
    </source>
</evidence>
<feature type="domain" description="S5 DRBM" evidence="4">
    <location>
        <begin position="337"/>
        <end position="400"/>
    </location>
</feature>
<dbReference type="GeneID" id="14865737"/>
<dbReference type="STRING" id="1054147.F4QCW0"/>
<keyword evidence="1" id="KW-0687">Ribonucleoprotein</keyword>
<evidence type="ECO:0000313" key="6">
    <source>
        <dbReference type="Proteomes" id="UP000007797"/>
    </source>
</evidence>
<reference evidence="6" key="1">
    <citation type="journal article" date="2011" name="Genome Res.">
        <title>Phylogeny-wide analysis of social amoeba genomes highlights ancient origins for complex intercellular communication.</title>
        <authorList>
            <person name="Heidel A.J."/>
            <person name="Lawal H.M."/>
            <person name="Felder M."/>
            <person name="Schilde C."/>
            <person name="Helps N.R."/>
            <person name="Tunggal B."/>
            <person name="Rivero F."/>
            <person name="John U."/>
            <person name="Schleicher M."/>
            <person name="Eichinger L."/>
            <person name="Platzer M."/>
            <person name="Noegel A.A."/>
            <person name="Schaap P."/>
            <person name="Gloeckner G."/>
        </authorList>
    </citation>
    <scope>NUCLEOTIDE SEQUENCE [LARGE SCALE GENOMIC DNA]</scope>
    <source>
        <strain evidence="6">SH3</strain>
    </source>
</reference>
<dbReference type="SUPFAM" id="SSF54768">
    <property type="entry name" value="dsRNA-binding domain-like"/>
    <property type="match status" value="1"/>
</dbReference>
<dbReference type="GO" id="GO:1990904">
    <property type="term" value="C:ribonucleoprotein complex"/>
    <property type="evidence" value="ECO:0007669"/>
    <property type="project" value="UniProtKB-UniRule"/>
</dbReference>
<dbReference type="InterPro" id="IPR013810">
    <property type="entry name" value="Ribosomal_uS5_N"/>
</dbReference>
<organism evidence="5 6">
    <name type="scientific">Cavenderia fasciculata</name>
    <name type="common">Slime mold</name>
    <name type="synonym">Dictyostelium fasciculatum</name>
    <dbReference type="NCBI Taxonomy" id="261658"/>
    <lineage>
        <taxon>Eukaryota</taxon>
        <taxon>Amoebozoa</taxon>
        <taxon>Evosea</taxon>
        <taxon>Eumycetozoa</taxon>
        <taxon>Dictyostelia</taxon>
        <taxon>Acytosteliales</taxon>
        <taxon>Cavenderiaceae</taxon>
        <taxon>Cavenderia</taxon>
    </lineage>
</organism>
<dbReference type="KEGG" id="dfa:DFA_12258"/>
<name>F4QCW0_CACFS</name>
<keyword evidence="6" id="KW-1185">Reference proteome</keyword>
<keyword evidence="2" id="KW-0175">Coiled coil</keyword>
<feature type="compositionally biased region" description="Acidic residues" evidence="3">
    <location>
        <begin position="238"/>
        <end position="274"/>
    </location>
</feature>
<dbReference type="AlphaFoldDB" id="F4QCW0"/>
<dbReference type="OrthoDB" id="309483at2759"/>
<dbReference type="PROSITE" id="PS50881">
    <property type="entry name" value="S5_DSRBD"/>
    <property type="match status" value="1"/>
</dbReference>
<dbReference type="Gene3D" id="3.30.160.20">
    <property type="match status" value="1"/>
</dbReference>
<evidence type="ECO:0000259" key="4">
    <source>
        <dbReference type="PROSITE" id="PS50881"/>
    </source>
</evidence>
<proteinExistence type="predicted"/>
<feature type="region of interest" description="Disordered" evidence="3">
    <location>
        <begin position="232"/>
        <end position="276"/>
    </location>
</feature>